<dbReference type="Pfam" id="PF07386">
    <property type="entry name" value="DUF1499"/>
    <property type="match status" value="1"/>
</dbReference>
<proteinExistence type="predicted"/>
<dbReference type="EMBL" id="CAICTM010002331">
    <property type="protein sequence ID" value="CAB9528835.1"/>
    <property type="molecule type" value="Genomic_DNA"/>
</dbReference>
<comment type="caution">
    <text evidence="1">The sequence shown here is derived from an EMBL/GenBank/DDBJ whole genome shotgun (WGS) entry which is preliminary data.</text>
</comment>
<protein>
    <submittedName>
        <fullName evidence="1">Uncharacterized protein</fullName>
    </submittedName>
</protein>
<sequence>MTADTTARQGKHTKFRSTMTGKSLISSLLVLLLPVGSLGFVPRHPIDATRSLQLQQQSPPADEIIIRRPSAMVIGGILLSGLLTLTPPVWADEEAAPAPAPPTIEACRKDPSGGVTNCVSTKNVKQLDLYAPPWTFESSAEEAAARLKGVVASDSALDIVKKESEGDGKSLYFEIKSTRSAIFNDNLQFIINPQDKVVTFRAEQDGEPAVSDFGAIRKELESIRTRCKFGVMGQGVSADSMPSQNGPIGQLKAFYGLQSGKGFEDVFGEE</sequence>
<dbReference type="InterPro" id="IPR010865">
    <property type="entry name" value="DUF1499"/>
</dbReference>
<dbReference type="PANTHER" id="PTHR34801:SF6">
    <property type="entry name" value="SLL1620 PROTEIN"/>
    <property type="match status" value="1"/>
</dbReference>
<dbReference type="Proteomes" id="UP001153069">
    <property type="component" value="Unassembled WGS sequence"/>
</dbReference>
<evidence type="ECO:0000313" key="1">
    <source>
        <dbReference type="EMBL" id="CAB9528835.1"/>
    </source>
</evidence>
<name>A0A9N8HXW9_9STRA</name>
<organism evidence="1 2">
    <name type="scientific">Seminavis robusta</name>
    <dbReference type="NCBI Taxonomy" id="568900"/>
    <lineage>
        <taxon>Eukaryota</taxon>
        <taxon>Sar</taxon>
        <taxon>Stramenopiles</taxon>
        <taxon>Ochrophyta</taxon>
        <taxon>Bacillariophyta</taxon>
        <taxon>Bacillariophyceae</taxon>
        <taxon>Bacillariophycidae</taxon>
        <taxon>Naviculales</taxon>
        <taxon>Naviculaceae</taxon>
        <taxon>Seminavis</taxon>
    </lineage>
</organism>
<keyword evidence="2" id="KW-1185">Reference proteome</keyword>
<gene>
    <name evidence="1" type="ORF">SEMRO_2333_G323690.1</name>
</gene>
<dbReference type="AlphaFoldDB" id="A0A9N8HXW9"/>
<accession>A0A9N8HXW9</accession>
<reference evidence="1" key="1">
    <citation type="submission" date="2020-06" db="EMBL/GenBank/DDBJ databases">
        <authorList>
            <consortium name="Plant Systems Biology data submission"/>
        </authorList>
    </citation>
    <scope>NUCLEOTIDE SEQUENCE</scope>
    <source>
        <strain evidence="1">D6</strain>
    </source>
</reference>
<dbReference type="PANTHER" id="PTHR34801">
    <property type="entry name" value="EXPRESSED PROTEIN"/>
    <property type="match status" value="1"/>
</dbReference>
<evidence type="ECO:0000313" key="2">
    <source>
        <dbReference type="Proteomes" id="UP001153069"/>
    </source>
</evidence>
<dbReference type="OrthoDB" id="45602at2759"/>